<dbReference type="PANTHER" id="PTHR11266">
    <property type="entry name" value="PEROXISOMAL MEMBRANE PROTEIN 2, PXMP2 MPV17"/>
    <property type="match status" value="1"/>
</dbReference>
<dbReference type="VEuPathDB" id="VectorBase:SCAU012211"/>
<comment type="subcellular location">
    <subcellularLocation>
        <location evidence="1">Membrane</location>
        <topology evidence="1">Multi-pass membrane protein</topology>
    </subcellularLocation>
</comment>
<feature type="transmembrane region" description="Helical" evidence="6">
    <location>
        <begin position="161"/>
        <end position="182"/>
    </location>
</feature>
<comment type="similarity">
    <text evidence="2 6">Belongs to the peroxisomal membrane protein PXMP2/4 family.</text>
</comment>
<dbReference type="GO" id="GO:0005739">
    <property type="term" value="C:mitochondrion"/>
    <property type="evidence" value="ECO:0007669"/>
    <property type="project" value="TreeGrafter"/>
</dbReference>
<keyword evidence="5 6" id="KW-0472">Membrane</keyword>
<feature type="transmembrane region" description="Helical" evidence="6">
    <location>
        <begin position="122"/>
        <end position="141"/>
    </location>
</feature>
<protein>
    <recommendedName>
        <fullName evidence="9">Mpv17-like protein</fullName>
    </recommendedName>
</protein>
<evidence type="ECO:0000256" key="1">
    <source>
        <dbReference type="ARBA" id="ARBA00004141"/>
    </source>
</evidence>
<dbReference type="Proteomes" id="UP000095300">
    <property type="component" value="Unassembled WGS sequence"/>
</dbReference>
<dbReference type="PANTHER" id="PTHR11266:SF75">
    <property type="entry name" value="IP10007P-RELATED"/>
    <property type="match status" value="1"/>
</dbReference>
<evidence type="ECO:0000313" key="8">
    <source>
        <dbReference type="Proteomes" id="UP000095300"/>
    </source>
</evidence>
<gene>
    <name evidence="7" type="primary">106095674</name>
</gene>
<keyword evidence="8" id="KW-1185">Reference proteome</keyword>
<dbReference type="EnsemblMetazoa" id="SCAU012211-RD">
    <property type="protein sequence ID" value="SCAU012211-PD"/>
    <property type="gene ID" value="SCAU012211"/>
</dbReference>
<keyword evidence="3 6" id="KW-0812">Transmembrane</keyword>
<evidence type="ECO:0000256" key="2">
    <source>
        <dbReference type="ARBA" id="ARBA00006824"/>
    </source>
</evidence>
<dbReference type="AlphaFoldDB" id="A0A1I8PYF2"/>
<name>A0A1I8PYF2_STOCA</name>
<organism evidence="7 8">
    <name type="scientific">Stomoxys calcitrans</name>
    <name type="common">Stable fly</name>
    <name type="synonym">Conops calcitrans</name>
    <dbReference type="NCBI Taxonomy" id="35570"/>
    <lineage>
        <taxon>Eukaryota</taxon>
        <taxon>Metazoa</taxon>
        <taxon>Ecdysozoa</taxon>
        <taxon>Arthropoda</taxon>
        <taxon>Hexapoda</taxon>
        <taxon>Insecta</taxon>
        <taxon>Pterygota</taxon>
        <taxon>Neoptera</taxon>
        <taxon>Endopterygota</taxon>
        <taxon>Diptera</taxon>
        <taxon>Brachycera</taxon>
        <taxon>Muscomorpha</taxon>
        <taxon>Muscoidea</taxon>
        <taxon>Muscidae</taxon>
        <taxon>Stomoxys</taxon>
    </lineage>
</organism>
<proteinExistence type="inferred from homology"/>
<evidence type="ECO:0000313" key="7">
    <source>
        <dbReference type="EnsemblMetazoa" id="SCAU012211-PD"/>
    </source>
</evidence>
<dbReference type="KEGG" id="scac:106095674"/>
<evidence type="ECO:0000256" key="4">
    <source>
        <dbReference type="ARBA" id="ARBA00022989"/>
    </source>
</evidence>
<evidence type="ECO:0008006" key="9">
    <source>
        <dbReference type="Google" id="ProtNLM"/>
    </source>
</evidence>
<dbReference type="GO" id="GO:0016020">
    <property type="term" value="C:membrane"/>
    <property type="evidence" value="ECO:0007669"/>
    <property type="project" value="UniProtKB-SubCell"/>
</dbReference>
<evidence type="ECO:0000256" key="3">
    <source>
        <dbReference type="ARBA" id="ARBA00022692"/>
    </source>
</evidence>
<feature type="transmembrane region" description="Helical" evidence="6">
    <location>
        <begin position="202"/>
        <end position="220"/>
    </location>
</feature>
<evidence type="ECO:0000256" key="6">
    <source>
        <dbReference type="RuleBase" id="RU363053"/>
    </source>
</evidence>
<evidence type="ECO:0000256" key="5">
    <source>
        <dbReference type="ARBA" id="ARBA00023136"/>
    </source>
</evidence>
<sequence>MQLRWFLLGFQKIFYKMQFSVLSTIRDIRSAKQKDFLQFTFENKNIVNKKSKVNKISIKQKLLCKKLQTAAMSTLLQNFKVLITKYPITRGMISYSLIWPVSSLVQQTFEGKTWGNYDWWRCLRFSLYGGLFVAPTLYGWIKVSSAMWPQTSIRTALAKAAVETISYTPGAMTCFYFIMSLLEMKTIEEAASEVRKKFLPTYKVGALVWPVVATINFSVIPEKNRVLFISVCSLIWTCFLAYMKHLQHHEMNEEDGFIVTKKTKENS</sequence>
<accession>A0A1I8PYF2</accession>
<dbReference type="STRING" id="35570.A0A1I8PYF2"/>
<keyword evidence="4 6" id="KW-1133">Transmembrane helix</keyword>
<dbReference type="Pfam" id="PF04117">
    <property type="entry name" value="Mpv17_PMP22"/>
    <property type="match status" value="1"/>
</dbReference>
<dbReference type="OrthoDB" id="430207at2759"/>
<reference evidence="7" key="1">
    <citation type="submission" date="2020-05" db="UniProtKB">
        <authorList>
            <consortium name="EnsemblMetazoa"/>
        </authorList>
    </citation>
    <scope>IDENTIFICATION</scope>
    <source>
        <strain evidence="7">USDA</strain>
    </source>
</reference>
<feature type="transmembrane region" description="Helical" evidence="6">
    <location>
        <begin position="226"/>
        <end position="243"/>
    </location>
</feature>
<dbReference type="InterPro" id="IPR007248">
    <property type="entry name" value="Mpv17_PMP22"/>
</dbReference>